<reference evidence="5 6" key="1">
    <citation type="journal article" date="2015" name="Genome Biol.">
        <title>Comparative genomics of Steinernema reveals deeply conserved gene regulatory networks.</title>
        <authorList>
            <person name="Dillman A.R."/>
            <person name="Macchietto M."/>
            <person name="Porter C.F."/>
            <person name="Rogers A."/>
            <person name="Williams B."/>
            <person name="Antoshechkin I."/>
            <person name="Lee M.M."/>
            <person name="Goodwin Z."/>
            <person name="Lu X."/>
            <person name="Lewis E.E."/>
            <person name="Goodrich-Blair H."/>
            <person name="Stock S.P."/>
            <person name="Adams B.J."/>
            <person name="Sternberg P.W."/>
            <person name="Mortazavi A."/>
        </authorList>
    </citation>
    <scope>NUCLEOTIDE SEQUENCE [LARGE SCALE GENOMIC DNA]</scope>
    <source>
        <strain evidence="5 6">ALL</strain>
    </source>
</reference>
<dbReference type="Gene3D" id="1.25.10.10">
    <property type="entry name" value="Leucine-rich Repeat Variant"/>
    <property type="match status" value="3"/>
</dbReference>
<evidence type="ECO:0000259" key="4">
    <source>
        <dbReference type="Pfam" id="PF25458"/>
    </source>
</evidence>
<comment type="subcellular location">
    <subcellularLocation>
        <location evidence="1">Nucleus</location>
    </subcellularLocation>
</comment>
<evidence type="ECO:0000256" key="1">
    <source>
        <dbReference type="ARBA" id="ARBA00004123"/>
    </source>
</evidence>
<evidence type="ECO:0000256" key="3">
    <source>
        <dbReference type="SAM" id="MobiDB-lite"/>
    </source>
</evidence>
<organism evidence="5 6">
    <name type="scientific">Steinernema carpocapsae</name>
    <name type="common">Entomopathogenic nematode</name>
    <dbReference type="NCBI Taxonomy" id="34508"/>
    <lineage>
        <taxon>Eukaryota</taxon>
        <taxon>Metazoa</taxon>
        <taxon>Ecdysozoa</taxon>
        <taxon>Nematoda</taxon>
        <taxon>Chromadorea</taxon>
        <taxon>Rhabditida</taxon>
        <taxon>Tylenchina</taxon>
        <taxon>Panagrolaimomorpha</taxon>
        <taxon>Strongyloidoidea</taxon>
        <taxon>Steinernematidae</taxon>
        <taxon>Steinernema</taxon>
    </lineage>
</organism>
<dbReference type="AlphaFoldDB" id="A0A4U5P8S5"/>
<evidence type="ECO:0000313" key="6">
    <source>
        <dbReference type="Proteomes" id="UP000298663"/>
    </source>
</evidence>
<keyword evidence="2" id="KW-0539">Nucleus</keyword>
<evidence type="ECO:0000313" key="5">
    <source>
        <dbReference type="EMBL" id="TKR92672.1"/>
    </source>
</evidence>
<feature type="region of interest" description="Disordered" evidence="3">
    <location>
        <begin position="1"/>
        <end position="30"/>
    </location>
</feature>
<dbReference type="InterPro" id="IPR016024">
    <property type="entry name" value="ARM-type_fold"/>
</dbReference>
<gene>
    <name evidence="5" type="ORF">L596_007282</name>
</gene>
<dbReference type="PANTHER" id="PTHR20938">
    <property type="entry name" value="INTEGRATOR COMPLEX SUBUNIT 4"/>
    <property type="match status" value="1"/>
</dbReference>
<keyword evidence="6" id="KW-1185">Reference proteome</keyword>
<dbReference type="PANTHER" id="PTHR20938:SF0">
    <property type="entry name" value="INTEGRATOR COMPLEX SUBUNIT 4"/>
    <property type="match status" value="1"/>
</dbReference>
<dbReference type="Proteomes" id="UP000298663">
    <property type="component" value="Unassembled WGS sequence"/>
</dbReference>
<protein>
    <recommendedName>
        <fullName evidence="4">Integrator complex subunit 4/Protein SIEL C-terminal Ig-like domain-containing protein</fullName>
    </recommendedName>
</protein>
<sequence length="969" mass="109105">MFPASATPGPSMQRAVKRQGNFSPAAEPSRKKEVKKSISIADVMAELKRCAERHDWRTVRSLLAQLQIDYLGVTSDDQMESVCYGLSPLLNSSPVDITCTILGILETVLENSPRKPMIWLKISFFFGAKSKLFKLRNDVDPALLSLYSVLLKHRLLKADRCEDVLRILWRNIRAGNCNQRVYAIKFLITYTLKGGLKSGKWTMRKLERELGPLCEDRDPRVRGAAIDGFISVSTEEQGLSFECYPVFAKLVGNSDKVVRLKCLRLIQKMAAKNGSKEVRSSKGVWLPINDDAFSIICNAVNDSDVQVRSEAAKLLGNFVNVSENFLLQTLDKKIMIKMKIRKDGSTYSGASEWSTGKRLGEDMPAERVEEDAQSIISTGACGAFVTALEDEFMAVRQPAVYSLGLLAANRPNFANACIEHLADMFNDEIEEVRLDAIKALTPLVVHGTLQKDQLPTILNVLDDAAQESRFALHELLGQSNLYDPECLDMCVKSLLHSMKRYPLDKSSTYRCLSKLGLNHAVFVQISVKNLLDLHSVFDNPEQTVDDPYYVAKLMLILNAASKHSTICSLLPSYVVRHYRYLRSCFPSLISPLKEMERPRLIDSRAIELLSNEKNASEKIVALLNSTYHRMVEVQGSDRHEEKEAAYLLIVSDLEALEEAEAEVSVPARYMKLFFDITRLGDYTHRTIVGGGNCQVTPSIIEQCLDRLDYLQFQFAGVDSSILTFIAEYRLFLILQHLTIRANSFKQLVVPYLKEAMELFEQQLHTIQRSATCTQVTKQVMSLLLRDVLHVYEDEKSKIPVVTSACLTNVLATFNLIPPKHFRSMPTLSMKAVDILEPTSEWISENVVKFVSNLPTGIPISAMMYHIGQEDLPNIRLKITYPDKVVTYFRPRMKDIIATSSSTHRLSTTVLVSANSWSDMAEVEICCGLLYQKQMQAIKKANNLFVPLPDHKKPSVNASVSVKVHPMHRL</sequence>
<dbReference type="Pfam" id="PF25458">
    <property type="entry name" value="INTS4_C"/>
    <property type="match status" value="1"/>
</dbReference>
<name>A0A4U5P8S5_STECR</name>
<feature type="domain" description="Integrator complex subunit 4/Protein SIEL C-terminal Ig-like" evidence="4">
    <location>
        <begin position="833"/>
        <end position="967"/>
    </location>
</feature>
<dbReference type="GO" id="GO:0032039">
    <property type="term" value="C:integrator complex"/>
    <property type="evidence" value="ECO:0007669"/>
    <property type="project" value="TreeGrafter"/>
</dbReference>
<dbReference type="EMBL" id="AZBU02000002">
    <property type="protein sequence ID" value="TKR92672.1"/>
    <property type="molecule type" value="Genomic_DNA"/>
</dbReference>
<accession>A0A4U5P8S5</accession>
<dbReference type="STRING" id="34508.A0A4U5P8S5"/>
<comment type="caution">
    <text evidence="5">The sequence shown here is derived from an EMBL/GenBank/DDBJ whole genome shotgun (WGS) entry which is preliminary data.</text>
</comment>
<dbReference type="SUPFAM" id="SSF48371">
    <property type="entry name" value="ARM repeat"/>
    <property type="match status" value="1"/>
</dbReference>
<proteinExistence type="predicted"/>
<evidence type="ECO:0000256" key="2">
    <source>
        <dbReference type="ARBA" id="ARBA00023242"/>
    </source>
</evidence>
<dbReference type="OrthoDB" id="18190at2759"/>
<reference evidence="5 6" key="2">
    <citation type="journal article" date="2019" name="G3 (Bethesda)">
        <title>Hybrid Assembly of the Genome of the Entomopathogenic Nematode Steinernema carpocapsae Identifies the X-Chromosome.</title>
        <authorList>
            <person name="Serra L."/>
            <person name="Macchietto M."/>
            <person name="Macias-Munoz A."/>
            <person name="McGill C.J."/>
            <person name="Rodriguez I.M."/>
            <person name="Rodriguez B."/>
            <person name="Murad R."/>
            <person name="Mortazavi A."/>
        </authorList>
    </citation>
    <scope>NUCLEOTIDE SEQUENCE [LARGE SCALE GENOMIC DNA]</scope>
    <source>
        <strain evidence="5 6">ALL</strain>
    </source>
</reference>
<dbReference type="InterPro" id="IPR057412">
    <property type="entry name" value="INTS4_C"/>
</dbReference>
<dbReference type="GO" id="GO:0016180">
    <property type="term" value="P:snRNA processing"/>
    <property type="evidence" value="ECO:0007669"/>
    <property type="project" value="TreeGrafter"/>
</dbReference>
<dbReference type="InterPro" id="IPR011989">
    <property type="entry name" value="ARM-like"/>
</dbReference>